<dbReference type="InterPro" id="IPR036201">
    <property type="entry name" value="Pacifastin_dom_sf"/>
</dbReference>
<gene>
    <name evidence="7" type="ORF">MNOR_LOCUS19028</name>
</gene>
<evidence type="ECO:0000259" key="6">
    <source>
        <dbReference type="PROSITE" id="PS51446"/>
    </source>
</evidence>
<feature type="disulfide bond" evidence="5">
    <location>
        <begin position="138"/>
        <end position="153"/>
    </location>
</feature>
<keyword evidence="2" id="KW-0964">Secreted</keyword>
<feature type="domain" description="Pacifastin" evidence="6">
    <location>
        <begin position="25"/>
        <end position="60"/>
    </location>
</feature>
<comment type="caution">
    <text evidence="7">The sequence shown here is derived from an EMBL/GenBank/DDBJ whole genome shotgun (WGS) entry which is preliminary data.</text>
</comment>
<keyword evidence="5" id="KW-0722">Serine protease inhibitor</keyword>
<feature type="non-terminal residue" evidence="7">
    <location>
        <position position="1"/>
    </location>
</feature>
<name>A0AAV2R1W8_MEGNR</name>
<dbReference type="SMART" id="SM00215">
    <property type="entry name" value="VWC_out"/>
    <property type="match status" value="2"/>
</dbReference>
<evidence type="ECO:0000256" key="2">
    <source>
        <dbReference type="ARBA" id="ARBA00022525"/>
    </source>
</evidence>
<feature type="site" description="Reactive bond" evidence="5">
    <location>
        <begin position="162"/>
        <end position="163"/>
    </location>
</feature>
<protein>
    <recommendedName>
        <fullName evidence="6">Pacifastin domain-containing protein</fullName>
    </recommendedName>
</protein>
<keyword evidence="8" id="KW-1185">Reference proteome</keyword>
<evidence type="ECO:0000313" key="8">
    <source>
        <dbReference type="Proteomes" id="UP001497623"/>
    </source>
</evidence>
<keyword evidence="3 5" id="KW-1015">Disulfide bond</keyword>
<dbReference type="InterPro" id="IPR008037">
    <property type="entry name" value="Pacifastin_dom"/>
</dbReference>
<dbReference type="EMBL" id="CAXKWB010013905">
    <property type="protein sequence ID" value="CAL4109035.1"/>
    <property type="molecule type" value="Genomic_DNA"/>
</dbReference>
<reference evidence="7 8" key="1">
    <citation type="submission" date="2024-05" db="EMBL/GenBank/DDBJ databases">
        <authorList>
            <person name="Wallberg A."/>
        </authorList>
    </citation>
    <scope>NUCLEOTIDE SEQUENCE [LARGE SCALE GENOMIC DNA]</scope>
</reference>
<evidence type="ECO:0000256" key="3">
    <source>
        <dbReference type="ARBA" id="ARBA00023157"/>
    </source>
</evidence>
<comment type="similarity">
    <text evidence="4 5">Belongs to the protease inhibitor I19 family.</text>
</comment>
<feature type="domain" description="Pacifastin" evidence="6">
    <location>
        <begin position="135"/>
        <end position="168"/>
    </location>
</feature>
<organism evidence="7 8">
    <name type="scientific">Meganyctiphanes norvegica</name>
    <name type="common">Northern krill</name>
    <name type="synonym">Thysanopoda norvegica</name>
    <dbReference type="NCBI Taxonomy" id="48144"/>
    <lineage>
        <taxon>Eukaryota</taxon>
        <taxon>Metazoa</taxon>
        <taxon>Ecdysozoa</taxon>
        <taxon>Arthropoda</taxon>
        <taxon>Crustacea</taxon>
        <taxon>Multicrustacea</taxon>
        <taxon>Malacostraca</taxon>
        <taxon>Eumalacostraca</taxon>
        <taxon>Eucarida</taxon>
        <taxon>Euphausiacea</taxon>
        <taxon>Euphausiidae</taxon>
        <taxon>Meganyctiphanes</taxon>
    </lineage>
</organism>
<dbReference type="InterPro" id="IPR001007">
    <property type="entry name" value="VWF_dom"/>
</dbReference>
<evidence type="ECO:0000256" key="4">
    <source>
        <dbReference type="ARBA" id="ARBA00029459"/>
    </source>
</evidence>
<comment type="subcellular location">
    <subcellularLocation>
        <location evidence="1">Secreted</location>
    </subcellularLocation>
</comment>
<dbReference type="AlphaFoldDB" id="A0AAV2R1W8"/>
<proteinExistence type="inferred from homology"/>
<dbReference type="GO" id="GO:0005576">
    <property type="term" value="C:extracellular region"/>
    <property type="evidence" value="ECO:0007669"/>
    <property type="project" value="UniProtKB-SubCell"/>
</dbReference>
<dbReference type="Pfam" id="PF05375">
    <property type="entry name" value="Pacifastin_I"/>
    <property type="match status" value="4"/>
</dbReference>
<evidence type="ECO:0000256" key="5">
    <source>
        <dbReference type="PROSITE-ProRule" id="PRU00776"/>
    </source>
</evidence>
<sequence>QTGVMPLGFNAQQQTVGNKAEAEAECQIEEGSSDRWRKDCNWCRCINGKGVCTRRGCSPAINERLENEPECEGTVMYKKDCNWCSCMEGRAICTFRACLPGSFGIPISHSAAPMNAAVHRTRAQPPGGPSKFSDEILCTAGSVWRMKCNQCHCVDGKGVCTEKACPPGPDTSDAPVCEGESSWKIKCNWCNCTDGQAVCQRRVCASSSFGRPTSHAAALPPGGPSKFS</sequence>
<keyword evidence="5" id="KW-0646">Protease inhibitor</keyword>
<feature type="disulfide bond" evidence="5">
    <location>
        <begin position="71"/>
        <end position="86"/>
    </location>
</feature>
<dbReference type="Proteomes" id="UP001497623">
    <property type="component" value="Unassembled WGS sequence"/>
</dbReference>
<feature type="non-terminal residue" evidence="7">
    <location>
        <position position="228"/>
    </location>
</feature>
<feature type="domain" description="Pacifastin" evidence="6">
    <location>
        <begin position="68"/>
        <end position="101"/>
    </location>
</feature>
<dbReference type="PROSITE" id="PS51446">
    <property type="entry name" value="PACIFASTIN"/>
    <property type="match status" value="3"/>
</dbReference>
<dbReference type="GO" id="GO:0004867">
    <property type="term" value="F:serine-type endopeptidase inhibitor activity"/>
    <property type="evidence" value="ECO:0007669"/>
    <property type="project" value="UniProtKB-UniRule"/>
</dbReference>
<dbReference type="SUPFAM" id="SSF57283">
    <property type="entry name" value="PMP inhibitors"/>
    <property type="match status" value="3"/>
</dbReference>
<dbReference type="PIRSF" id="PIRSF001625">
    <property type="entry name" value="Prot_inhib_pacifastin"/>
    <property type="match status" value="1"/>
</dbReference>
<evidence type="ECO:0000313" key="7">
    <source>
        <dbReference type="EMBL" id="CAL4109035.1"/>
    </source>
</evidence>
<dbReference type="InterPro" id="IPR016307">
    <property type="entry name" value="Prtase-inh_pacifastin"/>
</dbReference>
<evidence type="ECO:0000256" key="1">
    <source>
        <dbReference type="ARBA" id="ARBA00004613"/>
    </source>
</evidence>
<accession>A0AAV2R1W8</accession>
<comment type="caution">
    <text evidence="5">Lacks conserved residue(s) required for the propagation of feature annotation.</text>
</comment>